<gene>
    <name evidence="2" type="ORF">NHX12_027162</name>
</gene>
<sequence length="100" mass="10754">MKHVSTLTHPTLNSPTEEPGVQEGVKQHGAGAPEGPLVKSRDRRLSSRPCQDDSDSLCESGSGYASRATPKRPSFFVRMRFGEEGEERTAALPWASGVAS</sequence>
<evidence type="ECO:0000313" key="3">
    <source>
        <dbReference type="Proteomes" id="UP001148018"/>
    </source>
</evidence>
<feature type="compositionally biased region" description="Polar residues" evidence="1">
    <location>
        <begin position="1"/>
        <end position="16"/>
    </location>
</feature>
<dbReference type="AlphaFoldDB" id="A0A9Q0ILM4"/>
<evidence type="ECO:0000256" key="1">
    <source>
        <dbReference type="SAM" id="MobiDB-lite"/>
    </source>
</evidence>
<reference evidence="2" key="1">
    <citation type="submission" date="2022-07" db="EMBL/GenBank/DDBJ databases">
        <title>Chromosome-level genome of Muraenolepis orangiensis.</title>
        <authorList>
            <person name="Kim J."/>
        </authorList>
    </citation>
    <scope>NUCLEOTIDE SEQUENCE</scope>
    <source>
        <strain evidence="2">KU_S4_2022</strain>
        <tissue evidence="2">Muscle</tissue>
    </source>
</reference>
<dbReference type="Proteomes" id="UP001148018">
    <property type="component" value="Unassembled WGS sequence"/>
</dbReference>
<dbReference type="OrthoDB" id="10518188at2759"/>
<evidence type="ECO:0000313" key="2">
    <source>
        <dbReference type="EMBL" id="KAJ3605112.1"/>
    </source>
</evidence>
<protein>
    <submittedName>
        <fullName evidence="2">Uncharacterized protein</fullName>
    </submittedName>
</protein>
<comment type="caution">
    <text evidence="2">The sequence shown here is derived from an EMBL/GenBank/DDBJ whole genome shotgun (WGS) entry which is preliminary data.</text>
</comment>
<organism evidence="2 3">
    <name type="scientific">Muraenolepis orangiensis</name>
    <name type="common">Patagonian moray cod</name>
    <dbReference type="NCBI Taxonomy" id="630683"/>
    <lineage>
        <taxon>Eukaryota</taxon>
        <taxon>Metazoa</taxon>
        <taxon>Chordata</taxon>
        <taxon>Craniata</taxon>
        <taxon>Vertebrata</taxon>
        <taxon>Euteleostomi</taxon>
        <taxon>Actinopterygii</taxon>
        <taxon>Neopterygii</taxon>
        <taxon>Teleostei</taxon>
        <taxon>Neoteleostei</taxon>
        <taxon>Acanthomorphata</taxon>
        <taxon>Zeiogadaria</taxon>
        <taxon>Gadariae</taxon>
        <taxon>Gadiformes</taxon>
        <taxon>Muraenolepidoidei</taxon>
        <taxon>Muraenolepididae</taxon>
        <taxon>Muraenolepis</taxon>
    </lineage>
</organism>
<keyword evidence="3" id="KW-1185">Reference proteome</keyword>
<dbReference type="EMBL" id="JANIIK010000043">
    <property type="protein sequence ID" value="KAJ3605112.1"/>
    <property type="molecule type" value="Genomic_DNA"/>
</dbReference>
<accession>A0A9Q0ILM4</accession>
<feature type="region of interest" description="Disordered" evidence="1">
    <location>
        <begin position="1"/>
        <end position="70"/>
    </location>
</feature>
<proteinExistence type="predicted"/>
<name>A0A9Q0ILM4_9TELE</name>